<dbReference type="Proteomes" id="UP000694865">
    <property type="component" value="Unplaced"/>
</dbReference>
<dbReference type="Pfam" id="PF00105">
    <property type="entry name" value="zf-C4"/>
    <property type="match status" value="1"/>
</dbReference>
<dbReference type="SUPFAM" id="SSF48508">
    <property type="entry name" value="Nuclear receptor ligand-binding domain"/>
    <property type="match status" value="1"/>
</dbReference>
<dbReference type="InterPro" id="IPR013088">
    <property type="entry name" value="Znf_NHR/GATA"/>
</dbReference>
<keyword evidence="8 10" id="KW-0675">Receptor</keyword>
<reference evidence="15" key="1">
    <citation type="submission" date="2025-08" db="UniProtKB">
        <authorList>
            <consortium name="RefSeq"/>
        </authorList>
    </citation>
    <scope>IDENTIFICATION</scope>
    <source>
        <tissue evidence="15">Testes</tissue>
    </source>
</reference>
<keyword evidence="4 10" id="KW-0862">Zinc</keyword>
<keyword evidence="9 10" id="KW-0539">Nucleus</keyword>
<evidence type="ECO:0000256" key="6">
    <source>
        <dbReference type="ARBA" id="ARBA00023125"/>
    </source>
</evidence>
<keyword evidence="6 10" id="KW-0238">DNA-binding</keyword>
<dbReference type="PRINTS" id="PR01284">
    <property type="entry name" value="NUCLEARECPTR"/>
</dbReference>
<feature type="region of interest" description="Disordered" evidence="11">
    <location>
        <begin position="229"/>
        <end position="251"/>
    </location>
</feature>
<feature type="domain" description="NR LBD" evidence="13">
    <location>
        <begin position="459"/>
        <end position="705"/>
    </location>
</feature>
<evidence type="ECO:0000256" key="10">
    <source>
        <dbReference type="RuleBase" id="RU004334"/>
    </source>
</evidence>
<keyword evidence="7 10" id="KW-0804">Transcription</keyword>
<accession>A0ABM0H072</accession>
<protein>
    <submittedName>
        <fullName evidence="15">Retinoic acid receptor RXR-beta-A-like</fullName>
    </submittedName>
</protein>
<gene>
    <name evidence="15" type="primary">LOC100371439</name>
</gene>
<dbReference type="SUPFAM" id="SSF57716">
    <property type="entry name" value="Glucocorticoid receptor-like (DNA-binding domain)"/>
    <property type="match status" value="1"/>
</dbReference>
<dbReference type="InterPro" id="IPR001723">
    <property type="entry name" value="Nuclear_hrmn_rcpt"/>
</dbReference>
<dbReference type="Gene3D" id="3.30.50.10">
    <property type="entry name" value="Erythroid Transcription Factor GATA-1, subunit A"/>
    <property type="match status" value="1"/>
</dbReference>
<evidence type="ECO:0000256" key="11">
    <source>
        <dbReference type="SAM" id="MobiDB-lite"/>
    </source>
</evidence>
<dbReference type="Gene3D" id="1.10.565.10">
    <property type="entry name" value="Retinoid X Receptor"/>
    <property type="match status" value="1"/>
</dbReference>
<dbReference type="CDD" id="cd06969">
    <property type="entry name" value="NR_DBD_NGFI-B"/>
    <property type="match status" value="1"/>
</dbReference>
<evidence type="ECO:0000256" key="2">
    <source>
        <dbReference type="ARBA" id="ARBA00022723"/>
    </source>
</evidence>
<evidence type="ECO:0000313" key="14">
    <source>
        <dbReference type="Proteomes" id="UP000694865"/>
    </source>
</evidence>
<evidence type="ECO:0000256" key="5">
    <source>
        <dbReference type="ARBA" id="ARBA00023015"/>
    </source>
</evidence>
<organism evidence="14 15">
    <name type="scientific">Saccoglossus kowalevskii</name>
    <name type="common">Acorn worm</name>
    <dbReference type="NCBI Taxonomy" id="10224"/>
    <lineage>
        <taxon>Eukaryota</taxon>
        <taxon>Metazoa</taxon>
        <taxon>Hemichordata</taxon>
        <taxon>Enteropneusta</taxon>
        <taxon>Harrimaniidae</taxon>
        <taxon>Saccoglossus</taxon>
    </lineage>
</organism>
<dbReference type="PRINTS" id="PR00398">
    <property type="entry name" value="STRDHORMONER"/>
</dbReference>
<name>A0ABM0H072_SACKO</name>
<feature type="domain" description="Nuclear receptor" evidence="12">
    <location>
        <begin position="357"/>
        <end position="432"/>
    </location>
</feature>
<dbReference type="PROSITE" id="PS51030">
    <property type="entry name" value="NUCLEAR_REC_DBD_2"/>
    <property type="match status" value="1"/>
</dbReference>
<dbReference type="SMART" id="SM00430">
    <property type="entry name" value="HOLI"/>
    <property type="match status" value="1"/>
</dbReference>
<dbReference type="PRINTS" id="PR00047">
    <property type="entry name" value="STROIDFINGER"/>
</dbReference>
<dbReference type="PROSITE" id="PS00031">
    <property type="entry name" value="NUCLEAR_REC_DBD_1"/>
    <property type="match status" value="1"/>
</dbReference>
<keyword evidence="5 10" id="KW-0805">Transcription regulation</keyword>
<evidence type="ECO:0000256" key="3">
    <source>
        <dbReference type="ARBA" id="ARBA00022771"/>
    </source>
</evidence>
<dbReference type="PROSITE" id="PS51843">
    <property type="entry name" value="NR_LBD"/>
    <property type="match status" value="1"/>
</dbReference>
<keyword evidence="2 10" id="KW-0479">Metal-binding</keyword>
<dbReference type="SMART" id="SM00399">
    <property type="entry name" value="ZnF_C4"/>
    <property type="match status" value="1"/>
</dbReference>
<keyword evidence="14" id="KW-1185">Reference proteome</keyword>
<dbReference type="PANTHER" id="PTHR24085">
    <property type="entry name" value="NUCLEAR HORMONE RECEPTOR"/>
    <property type="match status" value="1"/>
</dbReference>
<evidence type="ECO:0000256" key="4">
    <source>
        <dbReference type="ARBA" id="ARBA00022833"/>
    </source>
</evidence>
<evidence type="ECO:0000259" key="13">
    <source>
        <dbReference type="PROSITE" id="PS51843"/>
    </source>
</evidence>
<dbReference type="InterPro" id="IPR000536">
    <property type="entry name" value="Nucl_hrmn_rcpt_lig-bd"/>
</dbReference>
<dbReference type="RefSeq" id="XP_002741306.1">
    <property type="nucleotide sequence ID" value="XM_002741260.2"/>
</dbReference>
<evidence type="ECO:0000256" key="9">
    <source>
        <dbReference type="ARBA" id="ARBA00023242"/>
    </source>
</evidence>
<dbReference type="Pfam" id="PF00104">
    <property type="entry name" value="Hormone_recep"/>
    <property type="match status" value="1"/>
</dbReference>
<evidence type="ECO:0000259" key="12">
    <source>
        <dbReference type="PROSITE" id="PS51030"/>
    </source>
</evidence>
<comment type="subcellular location">
    <subcellularLocation>
        <location evidence="1 10">Nucleus</location>
    </subcellularLocation>
</comment>
<evidence type="ECO:0000256" key="7">
    <source>
        <dbReference type="ARBA" id="ARBA00023163"/>
    </source>
</evidence>
<dbReference type="InterPro" id="IPR001628">
    <property type="entry name" value="Znf_hrmn_rcpt"/>
</dbReference>
<evidence type="ECO:0000256" key="8">
    <source>
        <dbReference type="ARBA" id="ARBA00023170"/>
    </source>
</evidence>
<dbReference type="InterPro" id="IPR035500">
    <property type="entry name" value="NHR-like_dom_sf"/>
</dbReference>
<keyword evidence="3 10" id="KW-0863">Zinc-finger</keyword>
<dbReference type="InterPro" id="IPR003070">
    <property type="entry name" value="NR4A1-3"/>
</dbReference>
<dbReference type="GeneID" id="100371439"/>
<comment type="similarity">
    <text evidence="10">Belongs to the nuclear hormone receptor family.</text>
</comment>
<evidence type="ECO:0000313" key="15">
    <source>
        <dbReference type="RefSeq" id="XP_002741306.1"/>
    </source>
</evidence>
<feature type="region of interest" description="Disordered" evidence="11">
    <location>
        <begin position="434"/>
        <end position="458"/>
    </location>
</feature>
<sequence>MDLDLSQVVSPNYGVLDSFEDTYGHLLNHRPHHVGDYTLNPLVLSILDTLPQSMPESSFNEISPPDRVAGLSDILVDRTDHIPDLMQMEMSSFLPAAFHDDVMSDDPLYSARHTDLCRDLDSEDVSMSTLTKTINSLNNEIHRLHNQNTHSVSPVCQLDETMSLPTPLSSSVNQSRSTSPVMAAYIELSNSVSPSPTLPQSSDETIATLSRETNTKSGPWTEHIPLSSNVAIQSPSDPPSPRTLHVTHTSSIPHQTSTVRLPFYVAADQAVKMETNYSIKLECAGGTEISNSQHVQNGSVSGMDGIKRMTSDDSDISTRTLSSDYNTQLCVTIVAPVTVNEMLDGPRKKTKQKRGKNLPCAVCGDMAQCFHYGVAACEGCKGFFKRTVQKSSRYLCLEKQSCRVDKRRRNHCQYCRFQKCLEVGMMKDVVRKDGLKGRRGRLPSTDRRQSHGTINSPSSPISLITQLVRAYLDTSPTTSSLDYSQFQEPPKVKTVEWKTSMLVSKPSDPHERLHQFYDNLCASFHLIRLWSEKIPGWNDLQRQDRDLLLQTATLEVFILRVAYRYRPIKQHVVFCNGKVHHRCQAMLGFGEWLNYIIDFCEQVHKMDIDISTFACLNVLTLVTERHGLEYPKQVEMLQDSIIESLQDHLMNSAATENRDNYLSKLLLLIPELRTLSKQGLHRLYYLKLEGGIPAPPMVNKMFQPDLPY</sequence>
<proteinExistence type="inferred from homology"/>
<dbReference type="PANTHER" id="PTHR24085:SF4">
    <property type="entry name" value="NUCLEAR HORMONE RECEPTOR HR38-RELATED"/>
    <property type="match status" value="1"/>
</dbReference>
<evidence type="ECO:0000256" key="1">
    <source>
        <dbReference type="ARBA" id="ARBA00004123"/>
    </source>
</evidence>